<sequence>MESPLDGTESKANTGDDDMNADDEEEIEVEDGKCVVDGVDTWVVEKITDMRYNTKKGYIEFFVTWEADDSATWEPLTSFSEGYDHIMIKAFKEENEAKFDRIMNQATGRERAKKQKPRSGKHWTYVTRDEDCYEKPDVTAPREAKSLADPNRLEDPQEKFLKVYGTGERLSRSQTREMQRAIWSNAESSMSTAQSPSSPKQQKEKKKRGRKRKGENEAQDSSVAIPTTQSNSNSEKVDDVPEVNRDNQEPEERNAEFTMPAGFKRENTHKLVRKVEPLARKKRPRKLNSSDSSEEDEIATRPIKEKKLVKRMHIATPRTSGSNRIEGGANSYSMSPKSEPSNPESNRVDQITETNYQVNSIQSETRRNDGVKKMNSDVMNASPKSESRNINVRSERVCYNSDDEFEKAFGDLHIKTVRGPPRKPTTVVYRNRAKAEERPQSLDSFIRGFDLGQMEDLLRQKGPEKSFLDVCYSNSLHEQFSILQKNRETKKAVFALCLRFKRTSETVRRKFQLIIWVRQFIRMREMEKLIRLALAYLPSKILSVTDSGTNTLLHRAIHAKAENIARFLINMGSPLHSRNEHRMTPVEAACAMKNFRMLDLLIKYGGTFHHFLYDTFIPGCDHYDLKTFLPKVPEAIDIAKANFAKLNNACGIVRSALITTQLREIEHGPIVCFPREKWLNNSFKLSIQFMIPENWIHLKATKFMLVVMPMSYNQKQNRFRGATRVPSKIQPVLCGQYCSSMTKNTSSIFYDATAAISNHFNNFKSANRKLPVDEYQPIHPRLCTITLDIASRAIFHFMACQLITYKPLKKVSQSFQNGNSYPKPYEDRYRRQGHSSIDGNRQKLGYNKSIPPHMRPTNHTGPSTSGPKNSYNSSMPR</sequence>
<dbReference type="InterPro" id="IPR002110">
    <property type="entry name" value="Ankyrin_rpt"/>
</dbReference>
<feature type="compositionally biased region" description="Acidic residues" evidence="1">
    <location>
        <begin position="15"/>
        <end position="29"/>
    </location>
</feature>
<dbReference type="Gene3D" id="2.40.50.40">
    <property type="match status" value="1"/>
</dbReference>
<dbReference type="PROSITE" id="PS50013">
    <property type="entry name" value="CHROMO_2"/>
    <property type="match status" value="1"/>
</dbReference>
<dbReference type="eggNOG" id="ENOG502TGCU">
    <property type="taxonomic scope" value="Eukaryota"/>
</dbReference>
<feature type="region of interest" description="Disordered" evidence="1">
    <location>
        <begin position="312"/>
        <end position="347"/>
    </location>
</feature>
<feature type="compositionally biased region" description="Basic and acidic residues" evidence="1">
    <location>
        <begin position="134"/>
        <end position="161"/>
    </location>
</feature>
<dbReference type="HOGENOM" id="CLU_331287_0_0_1"/>
<dbReference type="SMART" id="SM00248">
    <property type="entry name" value="ANK"/>
    <property type="match status" value="2"/>
</dbReference>
<evidence type="ECO:0000259" key="2">
    <source>
        <dbReference type="PROSITE" id="PS50013"/>
    </source>
</evidence>
<feature type="compositionally biased region" description="Low complexity" evidence="1">
    <location>
        <begin position="333"/>
        <end position="345"/>
    </location>
</feature>
<dbReference type="EMBL" id="GL380149">
    <property type="protein sequence ID" value="EGT48459.1"/>
    <property type="molecule type" value="Genomic_DNA"/>
</dbReference>
<evidence type="ECO:0000313" key="4">
    <source>
        <dbReference type="Proteomes" id="UP000008068"/>
    </source>
</evidence>
<protein>
    <recommendedName>
        <fullName evidence="2">Chromo domain-containing protein</fullName>
    </recommendedName>
</protein>
<dbReference type="Proteomes" id="UP000008068">
    <property type="component" value="Unassembled WGS sequence"/>
</dbReference>
<evidence type="ECO:0000256" key="1">
    <source>
        <dbReference type="SAM" id="MobiDB-lite"/>
    </source>
</evidence>
<name>G0P9D5_CAEBE</name>
<dbReference type="SMART" id="SM00298">
    <property type="entry name" value="CHROMO"/>
    <property type="match status" value="1"/>
</dbReference>
<feature type="region of interest" description="Disordered" evidence="1">
    <location>
        <begin position="134"/>
        <end position="299"/>
    </location>
</feature>
<feature type="compositionally biased region" description="Low complexity" evidence="1">
    <location>
        <begin position="188"/>
        <end position="200"/>
    </location>
</feature>
<feature type="compositionally biased region" description="Basic and acidic residues" evidence="1">
    <location>
        <begin position="263"/>
        <end position="279"/>
    </location>
</feature>
<organism evidence="4">
    <name type="scientific">Caenorhabditis brenneri</name>
    <name type="common">Nematode worm</name>
    <dbReference type="NCBI Taxonomy" id="135651"/>
    <lineage>
        <taxon>Eukaryota</taxon>
        <taxon>Metazoa</taxon>
        <taxon>Ecdysozoa</taxon>
        <taxon>Nematoda</taxon>
        <taxon>Chromadorea</taxon>
        <taxon>Rhabditida</taxon>
        <taxon>Rhabditina</taxon>
        <taxon>Rhabditomorpha</taxon>
        <taxon>Rhabditoidea</taxon>
        <taxon>Rhabditidae</taxon>
        <taxon>Peloderinae</taxon>
        <taxon>Caenorhabditis</taxon>
    </lineage>
</organism>
<feature type="domain" description="Chromo" evidence="2">
    <location>
        <begin position="42"/>
        <end position="103"/>
    </location>
</feature>
<feature type="compositionally biased region" description="Basic and acidic residues" evidence="1">
    <location>
        <begin position="235"/>
        <end position="255"/>
    </location>
</feature>
<feature type="compositionally biased region" description="Polar residues" evidence="1">
    <location>
        <begin position="219"/>
        <end position="234"/>
    </location>
</feature>
<dbReference type="SUPFAM" id="SSF54160">
    <property type="entry name" value="Chromo domain-like"/>
    <property type="match status" value="1"/>
</dbReference>
<feature type="compositionally biased region" description="Polar residues" evidence="1">
    <location>
        <begin position="857"/>
        <end position="877"/>
    </location>
</feature>
<accession>G0P9D5</accession>
<evidence type="ECO:0000313" key="3">
    <source>
        <dbReference type="EMBL" id="EGT48459.1"/>
    </source>
</evidence>
<dbReference type="InterPro" id="IPR000953">
    <property type="entry name" value="Chromo/chromo_shadow_dom"/>
</dbReference>
<dbReference type="InParanoid" id="G0P9D5"/>
<dbReference type="CDD" id="cd00024">
    <property type="entry name" value="CD_CSD"/>
    <property type="match status" value="1"/>
</dbReference>
<gene>
    <name evidence="3" type="ORF">CAEBREN_30327</name>
</gene>
<keyword evidence="4" id="KW-1185">Reference proteome</keyword>
<dbReference type="AlphaFoldDB" id="G0P9D5"/>
<dbReference type="STRING" id="135651.G0P9D5"/>
<dbReference type="SUPFAM" id="SSF48403">
    <property type="entry name" value="Ankyrin repeat"/>
    <property type="match status" value="1"/>
</dbReference>
<dbReference type="Gene3D" id="1.25.40.20">
    <property type="entry name" value="Ankyrin repeat-containing domain"/>
    <property type="match status" value="1"/>
</dbReference>
<feature type="region of interest" description="Disordered" evidence="1">
    <location>
        <begin position="1"/>
        <end position="30"/>
    </location>
</feature>
<dbReference type="InterPro" id="IPR036770">
    <property type="entry name" value="Ankyrin_rpt-contain_sf"/>
</dbReference>
<feature type="compositionally biased region" description="Basic and acidic residues" evidence="1">
    <location>
        <begin position="169"/>
        <end position="179"/>
    </location>
</feature>
<dbReference type="InterPro" id="IPR016197">
    <property type="entry name" value="Chromo-like_dom_sf"/>
</dbReference>
<dbReference type="FunCoup" id="G0P9D5">
    <property type="interactions" value="1158"/>
</dbReference>
<reference evidence="4" key="1">
    <citation type="submission" date="2011-07" db="EMBL/GenBank/DDBJ databases">
        <authorList>
            <consortium name="Caenorhabditis brenneri Sequencing and Analysis Consortium"/>
            <person name="Wilson R.K."/>
        </authorList>
    </citation>
    <scope>NUCLEOTIDE SEQUENCE [LARGE SCALE GENOMIC DNA]</scope>
    <source>
        <strain evidence="4">PB2801</strain>
    </source>
</reference>
<feature type="region of interest" description="Disordered" evidence="1">
    <location>
        <begin position="815"/>
        <end position="877"/>
    </location>
</feature>
<dbReference type="OrthoDB" id="5834540at2759"/>
<proteinExistence type="predicted"/>
<feature type="compositionally biased region" description="Basic residues" evidence="1">
    <location>
        <begin position="203"/>
        <end position="213"/>
    </location>
</feature>